<gene>
    <name evidence="1" type="ORF">PIB30_080851</name>
</gene>
<organism evidence="1 2">
    <name type="scientific">Stylosanthes scabra</name>
    <dbReference type="NCBI Taxonomy" id="79078"/>
    <lineage>
        <taxon>Eukaryota</taxon>
        <taxon>Viridiplantae</taxon>
        <taxon>Streptophyta</taxon>
        <taxon>Embryophyta</taxon>
        <taxon>Tracheophyta</taxon>
        <taxon>Spermatophyta</taxon>
        <taxon>Magnoliopsida</taxon>
        <taxon>eudicotyledons</taxon>
        <taxon>Gunneridae</taxon>
        <taxon>Pentapetalae</taxon>
        <taxon>rosids</taxon>
        <taxon>fabids</taxon>
        <taxon>Fabales</taxon>
        <taxon>Fabaceae</taxon>
        <taxon>Papilionoideae</taxon>
        <taxon>50 kb inversion clade</taxon>
        <taxon>dalbergioids sensu lato</taxon>
        <taxon>Dalbergieae</taxon>
        <taxon>Pterocarpus clade</taxon>
        <taxon>Stylosanthes</taxon>
    </lineage>
</organism>
<dbReference type="EMBL" id="JASCZI010091811">
    <property type="protein sequence ID" value="MED6151262.1"/>
    <property type="molecule type" value="Genomic_DNA"/>
</dbReference>
<name>A0ABU6TR28_9FABA</name>
<accession>A0ABU6TR28</accession>
<proteinExistence type="predicted"/>
<evidence type="ECO:0000313" key="1">
    <source>
        <dbReference type="EMBL" id="MED6151262.1"/>
    </source>
</evidence>
<dbReference type="Proteomes" id="UP001341840">
    <property type="component" value="Unassembled WGS sequence"/>
</dbReference>
<protein>
    <submittedName>
        <fullName evidence="1">Uncharacterized protein</fullName>
    </submittedName>
</protein>
<keyword evidence="2" id="KW-1185">Reference proteome</keyword>
<evidence type="ECO:0000313" key="2">
    <source>
        <dbReference type="Proteomes" id="UP001341840"/>
    </source>
</evidence>
<reference evidence="1 2" key="1">
    <citation type="journal article" date="2023" name="Plants (Basel)">
        <title>Bridging the Gap: Combining Genomics and Transcriptomics Approaches to Understand Stylosanthes scabra, an Orphan Legume from the Brazilian Caatinga.</title>
        <authorList>
            <person name="Ferreira-Neto J.R.C."/>
            <person name="da Silva M.D."/>
            <person name="Binneck E."/>
            <person name="de Melo N.F."/>
            <person name="da Silva R.H."/>
            <person name="de Melo A.L.T.M."/>
            <person name="Pandolfi V."/>
            <person name="Bustamante F.O."/>
            <person name="Brasileiro-Vidal A.C."/>
            <person name="Benko-Iseppon A.M."/>
        </authorList>
    </citation>
    <scope>NUCLEOTIDE SEQUENCE [LARGE SCALE GENOMIC DNA]</scope>
    <source>
        <tissue evidence="1">Leaves</tissue>
    </source>
</reference>
<sequence>MLRLDCLTFVQRTLDGIPSLNDQSKKTRLRMVKFSGPLSLFLPPSTAPPPHYRPSPLNAPLFAGALLHCTVAAHSTTFEISSLSSFLVPPHRVAAASSASTSDSGKALIEATRQSTTPICALASFTRAVYSSYCSRDLGDCCCVPVR</sequence>
<comment type="caution">
    <text evidence="1">The sequence shown here is derived from an EMBL/GenBank/DDBJ whole genome shotgun (WGS) entry which is preliminary data.</text>
</comment>